<dbReference type="KEGG" id="tmn:UCRPA7_2097"/>
<feature type="transmembrane region" description="Helical" evidence="10">
    <location>
        <begin position="38"/>
        <end position="57"/>
    </location>
</feature>
<name>R8BSP0_PHAM7</name>
<protein>
    <submittedName>
        <fullName evidence="12">Putative mitochondrial hypoxia responsive domain-containing protein</fullName>
    </submittedName>
</protein>
<evidence type="ECO:0000256" key="1">
    <source>
        <dbReference type="ARBA" id="ARBA00002584"/>
    </source>
</evidence>
<dbReference type="GO" id="GO:0097250">
    <property type="term" value="P:mitochondrial respirasome assembly"/>
    <property type="evidence" value="ECO:0007669"/>
    <property type="project" value="TreeGrafter"/>
</dbReference>
<proteinExistence type="inferred from homology"/>
<evidence type="ECO:0000256" key="8">
    <source>
        <dbReference type="ARBA" id="ARBA00023136"/>
    </source>
</evidence>
<feature type="transmembrane region" description="Helical" evidence="10">
    <location>
        <begin position="69"/>
        <end position="92"/>
    </location>
</feature>
<dbReference type="InterPro" id="IPR050355">
    <property type="entry name" value="RCF1"/>
</dbReference>
<gene>
    <name evidence="12" type="ORF">UCRPA7_2097</name>
</gene>
<comment type="function">
    <text evidence="1">Cytochrome c oxidase subunit which plays a role in assembly of respiratory supercomplexes.</text>
</comment>
<feature type="compositionally biased region" description="Basic and acidic residues" evidence="9">
    <location>
        <begin position="127"/>
        <end position="170"/>
    </location>
</feature>
<evidence type="ECO:0000256" key="9">
    <source>
        <dbReference type="SAM" id="MobiDB-lite"/>
    </source>
</evidence>
<evidence type="ECO:0000256" key="5">
    <source>
        <dbReference type="ARBA" id="ARBA00022692"/>
    </source>
</evidence>
<comment type="subunit">
    <text evidence="4">Associates with the respiratory chain complex III/complex IV supercomplex.</text>
</comment>
<comment type="subcellular location">
    <subcellularLocation>
        <location evidence="2">Mitochondrion membrane</location>
    </subcellularLocation>
</comment>
<evidence type="ECO:0000256" key="4">
    <source>
        <dbReference type="ARBA" id="ARBA00011565"/>
    </source>
</evidence>
<comment type="similarity">
    <text evidence="3">Belongs to the RCF1 family.</text>
</comment>
<evidence type="ECO:0000259" key="11">
    <source>
        <dbReference type="PROSITE" id="PS51503"/>
    </source>
</evidence>
<dbReference type="PANTHER" id="PTHR12297">
    <property type="entry name" value="HYPOXIA-INDUCBILE GENE 1 HIG1 -RELATED"/>
    <property type="match status" value="1"/>
</dbReference>
<keyword evidence="6 10" id="KW-1133">Transmembrane helix</keyword>
<dbReference type="GeneID" id="19322312"/>
<dbReference type="EMBL" id="KB932922">
    <property type="protein sequence ID" value="EOO02387.1"/>
    <property type="molecule type" value="Genomic_DNA"/>
</dbReference>
<dbReference type="OrthoDB" id="6604018at2759"/>
<dbReference type="InterPro" id="IPR007667">
    <property type="entry name" value="Hypoxia_induced_domain"/>
</dbReference>
<dbReference type="HOGENOM" id="CLU_087356_0_1_1"/>
<feature type="region of interest" description="Disordered" evidence="9">
    <location>
        <begin position="192"/>
        <end position="217"/>
    </location>
</feature>
<dbReference type="eggNOG" id="KOG4431">
    <property type="taxonomic scope" value="Eukaryota"/>
</dbReference>
<keyword evidence="13" id="KW-1185">Reference proteome</keyword>
<evidence type="ECO:0000313" key="12">
    <source>
        <dbReference type="EMBL" id="EOO02387.1"/>
    </source>
</evidence>
<evidence type="ECO:0000256" key="3">
    <source>
        <dbReference type="ARBA" id="ARBA00009366"/>
    </source>
</evidence>
<dbReference type="Pfam" id="PF04588">
    <property type="entry name" value="HIG_1_N"/>
    <property type="match status" value="1"/>
</dbReference>
<evidence type="ECO:0000256" key="10">
    <source>
        <dbReference type="SAM" id="Phobius"/>
    </source>
</evidence>
<dbReference type="Proteomes" id="UP000014074">
    <property type="component" value="Unassembled WGS sequence"/>
</dbReference>
<keyword evidence="7" id="KW-0496">Mitochondrion</keyword>
<dbReference type="Gene3D" id="6.10.140.1320">
    <property type="match status" value="1"/>
</dbReference>
<keyword evidence="5 10" id="KW-0812">Transmembrane</keyword>
<evidence type="ECO:0000256" key="6">
    <source>
        <dbReference type="ARBA" id="ARBA00022989"/>
    </source>
</evidence>
<dbReference type="PANTHER" id="PTHR12297:SF3">
    <property type="entry name" value="HIG1 DOMAIN FAMILY MEMBER 1A"/>
    <property type="match status" value="1"/>
</dbReference>
<reference evidence="13" key="1">
    <citation type="journal article" date="2013" name="Genome Announc.">
        <title>Draft genome sequence of the ascomycete Phaeoacremonium aleophilum strain UCR-PA7, a causal agent of the esca disease complex in grapevines.</title>
        <authorList>
            <person name="Blanco-Ulate B."/>
            <person name="Rolshausen P."/>
            <person name="Cantu D."/>
        </authorList>
    </citation>
    <scope>NUCLEOTIDE SEQUENCE [LARGE SCALE GENOMIC DNA]</scope>
    <source>
        <strain evidence="13">UCR-PA7</strain>
    </source>
</reference>
<dbReference type="PROSITE" id="PS51503">
    <property type="entry name" value="HIG1"/>
    <property type="match status" value="1"/>
</dbReference>
<feature type="region of interest" description="Disordered" evidence="9">
    <location>
        <begin position="127"/>
        <end position="173"/>
    </location>
</feature>
<evidence type="ECO:0000256" key="7">
    <source>
        <dbReference type="ARBA" id="ARBA00023128"/>
    </source>
</evidence>
<evidence type="ECO:0000313" key="13">
    <source>
        <dbReference type="Proteomes" id="UP000014074"/>
    </source>
</evidence>
<keyword evidence="8 10" id="KW-0472">Membrane</keyword>
<evidence type="ECO:0000256" key="2">
    <source>
        <dbReference type="ARBA" id="ARBA00004325"/>
    </source>
</evidence>
<accession>R8BSP0</accession>
<dbReference type="GO" id="GO:0031966">
    <property type="term" value="C:mitochondrial membrane"/>
    <property type="evidence" value="ECO:0007669"/>
    <property type="project" value="UniProtKB-SubCell"/>
</dbReference>
<dbReference type="RefSeq" id="XP_007912863.1">
    <property type="nucleotide sequence ID" value="XM_007914672.1"/>
</dbReference>
<feature type="domain" description="HIG1" evidence="11">
    <location>
        <begin position="10"/>
        <end position="101"/>
    </location>
</feature>
<dbReference type="AlphaFoldDB" id="R8BSP0"/>
<sequence length="217" mass="24579">MSGPLSDRPLPSSFDDNDDFYNESGFSKVMRRVKREPLIPLGCLLTVAAFTNAYRAMRRGDHNQVQRMFRARVLAQGFTVAAMVAGGLYFGAERHKERELWKLQEAQTAEEKRQRWIRELEARDEEDKAMREKLDKRRKKAAENAARDGFKDAARKADDKVEGTQKDAKTEVLGTSQIGNEVVSFEQKTGTSMFSGWFGGKPKEEEGQTPDPDAAKK</sequence>
<organism evidence="12 13">
    <name type="scientific">Phaeoacremonium minimum (strain UCR-PA7)</name>
    <name type="common">Esca disease fungus</name>
    <name type="synonym">Togninia minima</name>
    <dbReference type="NCBI Taxonomy" id="1286976"/>
    <lineage>
        <taxon>Eukaryota</taxon>
        <taxon>Fungi</taxon>
        <taxon>Dikarya</taxon>
        <taxon>Ascomycota</taxon>
        <taxon>Pezizomycotina</taxon>
        <taxon>Sordariomycetes</taxon>
        <taxon>Sordariomycetidae</taxon>
        <taxon>Togniniales</taxon>
        <taxon>Togniniaceae</taxon>
        <taxon>Phaeoacremonium</taxon>
    </lineage>
</organism>